<evidence type="ECO:0000256" key="1">
    <source>
        <dbReference type="ARBA" id="ARBA00004448"/>
    </source>
</evidence>
<proteinExistence type="inferred from homology"/>
<dbReference type="GO" id="GO:0005743">
    <property type="term" value="C:mitochondrial inner membrane"/>
    <property type="evidence" value="ECO:0007669"/>
    <property type="project" value="UniProtKB-SubCell"/>
</dbReference>
<evidence type="ECO:0000256" key="6">
    <source>
        <dbReference type="ARBA" id="ARBA00022737"/>
    </source>
</evidence>
<dbReference type="GO" id="GO:0005509">
    <property type="term" value="F:calcium ion binding"/>
    <property type="evidence" value="ECO:0007669"/>
    <property type="project" value="InterPro"/>
</dbReference>
<reference evidence="15 17" key="2">
    <citation type="journal article" date="2013" name="Nature">
        <title>Insights into bilaterian evolution from three spiralian genomes.</title>
        <authorList>
            <person name="Simakov O."/>
            <person name="Marletaz F."/>
            <person name="Cho S.J."/>
            <person name="Edsinger-Gonzales E."/>
            <person name="Havlak P."/>
            <person name="Hellsten U."/>
            <person name="Kuo D.H."/>
            <person name="Larsson T."/>
            <person name="Lv J."/>
            <person name="Arendt D."/>
            <person name="Savage R."/>
            <person name="Osoegawa K."/>
            <person name="de Jong P."/>
            <person name="Grimwood J."/>
            <person name="Chapman J.A."/>
            <person name="Shapiro H."/>
            <person name="Aerts A."/>
            <person name="Otillar R.P."/>
            <person name="Terry A.Y."/>
            <person name="Boore J.L."/>
            <person name="Grigoriev I.V."/>
            <person name="Lindberg D.R."/>
            <person name="Seaver E.C."/>
            <person name="Weisblat D.A."/>
            <person name="Putnam N.H."/>
            <person name="Rokhsar D.S."/>
        </authorList>
    </citation>
    <scope>NUCLEOTIDE SEQUENCE</scope>
    <source>
        <strain evidence="15 17">I ESC-2004</strain>
    </source>
</reference>
<dbReference type="PANTHER" id="PTHR24089">
    <property type="entry name" value="SOLUTE CARRIER FAMILY 25"/>
    <property type="match status" value="1"/>
</dbReference>
<dbReference type="InterPro" id="IPR011992">
    <property type="entry name" value="EF-hand-dom_pair"/>
</dbReference>
<dbReference type="AlphaFoldDB" id="R7V2B8"/>
<dbReference type="InterPro" id="IPR023395">
    <property type="entry name" value="MCP_dom_sf"/>
</dbReference>
<name>R7V2B8_CAPTE</name>
<dbReference type="InterPro" id="IPR018108">
    <property type="entry name" value="MCP_transmembrane"/>
</dbReference>
<feature type="repeat" description="Solcar" evidence="12">
    <location>
        <begin position="280"/>
        <end position="365"/>
    </location>
</feature>
<evidence type="ECO:0000256" key="12">
    <source>
        <dbReference type="PROSITE-ProRule" id="PRU00282"/>
    </source>
</evidence>
<dbReference type="Pfam" id="PF00153">
    <property type="entry name" value="Mito_carr"/>
    <property type="match status" value="3"/>
</dbReference>
<accession>R7V2B8</accession>
<protein>
    <recommendedName>
        <fullName evidence="14">EF-hand domain-containing protein</fullName>
    </recommendedName>
</protein>
<dbReference type="Gene3D" id="1.10.238.10">
    <property type="entry name" value="EF-hand"/>
    <property type="match status" value="2"/>
</dbReference>
<evidence type="ECO:0000256" key="2">
    <source>
        <dbReference type="ARBA" id="ARBA00006375"/>
    </source>
</evidence>
<evidence type="ECO:0000256" key="4">
    <source>
        <dbReference type="ARBA" id="ARBA00022692"/>
    </source>
</evidence>
<sequence>MPIHGKHTVSIEEEKRLAALFDRVDINGDGKIDIMDLSEALHQMRVPTLPGQAQRILDKYDHDRDGEVNFADFVAYVKEHEKSLKLSFEKLDHNRDGFLDADEIVIAFKNMGVNIDRVEAKRLVTRMDRDETLLINYDEWRAFLLFNPSSDIRDIIHFWRHANIIDVGEDVIVPDDFTETELQSGMWWRHLVAGAAAGGVSRTCTAPLDRLKVILQVHGSKHNNIGIVSGFRHMLAEGGCRSMWRGNGINVLKIAPESAIKFMAYEQIKRVFKSNPDHELGIHQRFAAGSLAGAISQSVIYPMEVLKTRLALRKTGQFAGISDCAYKIYSKEGCRSFYRGYVPNLIGIIPYAGIDLCVYETLKSVYVTNHSKGEDPGILVLLACGTASSTCGQLASYPLALVRTKLQAKVTLGKNDNMVGTFNTIIKTEGLRGLYRGITPNFMKVAPAVSISYVVYERVRKLLGVEMT</sequence>
<organism evidence="15">
    <name type="scientific">Capitella teleta</name>
    <name type="common">Polychaete worm</name>
    <dbReference type="NCBI Taxonomy" id="283909"/>
    <lineage>
        <taxon>Eukaryota</taxon>
        <taxon>Metazoa</taxon>
        <taxon>Spiralia</taxon>
        <taxon>Lophotrochozoa</taxon>
        <taxon>Annelida</taxon>
        <taxon>Polychaeta</taxon>
        <taxon>Sedentaria</taxon>
        <taxon>Scolecida</taxon>
        <taxon>Capitellidae</taxon>
        <taxon>Capitella</taxon>
    </lineage>
</organism>
<dbReference type="EMBL" id="AMQN01005268">
    <property type="status" value="NOT_ANNOTATED_CDS"/>
    <property type="molecule type" value="Genomic_DNA"/>
</dbReference>
<keyword evidence="6" id="KW-0677">Repeat</keyword>
<dbReference type="InterPro" id="IPR002167">
    <property type="entry name" value="GDC-like"/>
</dbReference>
<evidence type="ECO:0000313" key="15">
    <source>
        <dbReference type="EMBL" id="ELU13003.1"/>
    </source>
</evidence>
<comment type="subcellular location">
    <subcellularLocation>
        <location evidence="1">Mitochondrion inner membrane</location>
        <topology evidence="1">Multi-pass membrane protein</topology>
    </subcellularLocation>
</comment>
<dbReference type="OMA" id="VISYAEW"/>
<dbReference type="Gene3D" id="1.50.40.10">
    <property type="entry name" value="Mitochondrial carrier domain"/>
    <property type="match status" value="1"/>
</dbReference>
<keyword evidence="5" id="KW-0479">Metal-binding</keyword>
<evidence type="ECO:0000256" key="7">
    <source>
        <dbReference type="ARBA" id="ARBA00022792"/>
    </source>
</evidence>
<dbReference type="GO" id="GO:0055085">
    <property type="term" value="P:transmembrane transport"/>
    <property type="evidence" value="ECO:0007669"/>
    <property type="project" value="InterPro"/>
</dbReference>
<evidence type="ECO:0000313" key="16">
    <source>
        <dbReference type="EnsemblMetazoa" id="CapteP174451"/>
    </source>
</evidence>
<dbReference type="FunFam" id="1.10.238.10:FF:000028">
    <property type="entry name" value="Putative calcium-binding mitochondrial carrier protein scamc-2"/>
    <property type="match status" value="1"/>
</dbReference>
<feature type="domain" description="EF-hand" evidence="14">
    <location>
        <begin position="79"/>
        <end position="114"/>
    </location>
</feature>
<dbReference type="Proteomes" id="UP000014760">
    <property type="component" value="Unassembled WGS sequence"/>
</dbReference>
<dbReference type="InterPro" id="IPR002048">
    <property type="entry name" value="EF_hand_dom"/>
</dbReference>
<dbReference type="EnsemblMetazoa" id="CapteT174451">
    <property type="protein sequence ID" value="CapteP174451"/>
    <property type="gene ID" value="CapteG174451"/>
</dbReference>
<keyword evidence="9" id="KW-1133">Transmembrane helix</keyword>
<keyword evidence="3 13" id="KW-0813">Transport</keyword>
<dbReference type="STRING" id="283909.R7V2B8"/>
<evidence type="ECO:0000256" key="8">
    <source>
        <dbReference type="ARBA" id="ARBA00022837"/>
    </source>
</evidence>
<evidence type="ECO:0000256" key="11">
    <source>
        <dbReference type="ARBA" id="ARBA00023136"/>
    </source>
</evidence>
<feature type="repeat" description="Solcar" evidence="12">
    <location>
        <begin position="185"/>
        <end position="271"/>
    </location>
</feature>
<dbReference type="PROSITE" id="PS50222">
    <property type="entry name" value="EF_HAND_2"/>
    <property type="match status" value="2"/>
</dbReference>
<dbReference type="PRINTS" id="PR00928">
    <property type="entry name" value="GRAVESDC"/>
</dbReference>
<reference evidence="16" key="3">
    <citation type="submission" date="2015-06" db="UniProtKB">
        <authorList>
            <consortium name="EnsemblMetazoa"/>
        </authorList>
    </citation>
    <scope>IDENTIFICATION</scope>
</reference>
<dbReference type="HOGENOM" id="CLU_015166_2_0_1"/>
<evidence type="ECO:0000256" key="13">
    <source>
        <dbReference type="RuleBase" id="RU000488"/>
    </source>
</evidence>
<gene>
    <name evidence="15" type="ORF">CAPTEDRAFT_174451</name>
</gene>
<dbReference type="InterPro" id="IPR002067">
    <property type="entry name" value="MCP"/>
</dbReference>
<keyword evidence="7" id="KW-0999">Mitochondrion inner membrane</keyword>
<keyword evidence="17" id="KW-1185">Reference proteome</keyword>
<keyword evidence="11 12" id="KW-0472">Membrane</keyword>
<keyword evidence="4 12" id="KW-0812">Transmembrane</keyword>
<dbReference type="PROSITE" id="PS00018">
    <property type="entry name" value="EF_HAND_1"/>
    <property type="match status" value="2"/>
</dbReference>
<dbReference type="FunFam" id="1.50.40.10:FF:000003">
    <property type="entry name" value="Putative calcium-binding mitochondrial carrier protein scamc-2"/>
    <property type="match status" value="1"/>
</dbReference>
<dbReference type="SUPFAM" id="SSF103506">
    <property type="entry name" value="Mitochondrial carrier"/>
    <property type="match status" value="1"/>
</dbReference>
<dbReference type="PROSITE" id="PS50920">
    <property type="entry name" value="SOLCAR"/>
    <property type="match status" value="3"/>
</dbReference>
<comment type="similarity">
    <text evidence="2 13">Belongs to the mitochondrial carrier (TC 2.A.29) family.</text>
</comment>
<keyword evidence="10" id="KW-0496">Mitochondrion</keyword>
<dbReference type="PRINTS" id="PR00926">
    <property type="entry name" value="MITOCARRIER"/>
</dbReference>
<dbReference type="SMART" id="SM00054">
    <property type="entry name" value="EFh"/>
    <property type="match status" value="3"/>
</dbReference>
<evidence type="ECO:0000259" key="14">
    <source>
        <dbReference type="PROSITE" id="PS50222"/>
    </source>
</evidence>
<feature type="domain" description="EF-hand" evidence="14">
    <location>
        <begin position="12"/>
        <end position="47"/>
    </location>
</feature>
<dbReference type="EMBL" id="KB295566">
    <property type="protein sequence ID" value="ELU13003.1"/>
    <property type="molecule type" value="Genomic_DNA"/>
</dbReference>
<keyword evidence="8" id="KW-0106">Calcium</keyword>
<dbReference type="SUPFAM" id="SSF47473">
    <property type="entry name" value="EF-hand"/>
    <property type="match status" value="1"/>
</dbReference>
<evidence type="ECO:0000256" key="5">
    <source>
        <dbReference type="ARBA" id="ARBA00022723"/>
    </source>
</evidence>
<evidence type="ECO:0000256" key="10">
    <source>
        <dbReference type="ARBA" id="ARBA00023128"/>
    </source>
</evidence>
<feature type="repeat" description="Solcar" evidence="12">
    <location>
        <begin position="376"/>
        <end position="462"/>
    </location>
</feature>
<dbReference type="FunCoup" id="R7V2B8">
    <property type="interactions" value="698"/>
</dbReference>
<dbReference type="Pfam" id="PF13499">
    <property type="entry name" value="EF-hand_7"/>
    <property type="match status" value="2"/>
</dbReference>
<dbReference type="InterPro" id="IPR018247">
    <property type="entry name" value="EF_Hand_1_Ca_BS"/>
</dbReference>
<dbReference type="OrthoDB" id="270584at2759"/>
<evidence type="ECO:0000313" key="17">
    <source>
        <dbReference type="Proteomes" id="UP000014760"/>
    </source>
</evidence>
<evidence type="ECO:0000256" key="9">
    <source>
        <dbReference type="ARBA" id="ARBA00022989"/>
    </source>
</evidence>
<reference evidence="17" key="1">
    <citation type="submission" date="2012-12" db="EMBL/GenBank/DDBJ databases">
        <authorList>
            <person name="Hellsten U."/>
            <person name="Grimwood J."/>
            <person name="Chapman J.A."/>
            <person name="Shapiro H."/>
            <person name="Aerts A."/>
            <person name="Otillar R.P."/>
            <person name="Terry A.Y."/>
            <person name="Boore J.L."/>
            <person name="Simakov O."/>
            <person name="Marletaz F."/>
            <person name="Cho S.-J."/>
            <person name="Edsinger-Gonzales E."/>
            <person name="Havlak P."/>
            <person name="Kuo D.-H."/>
            <person name="Larsson T."/>
            <person name="Lv J."/>
            <person name="Arendt D."/>
            <person name="Savage R."/>
            <person name="Osoegawa K."/>
            <person name="de Jong P."/>
            <person name="Lindberg D.R."/>
            <person name="Seaver E.C."/>
            <person name="Weisblat D.A."/>
            <person name="Putnam N.H."/>
            <person name="Grigoriev I.V."/>
            <person name="Rokhsar D.S."/>
        </authorList>
    </citation>
    <scope>NUCLEOTIDE SEQUENCE</scope>
    <source>
        <strain evidence="17">I ESC-2004</strain>
    </source>
</reference>
<evidence type="ECO:0000256" key="3">
    <source>
        <dbReference type="ARBA" id="ARBA00022448"/>
    </source>
</evidence>